<dbReference type="InterPro" id="IPR053183">
    <property type="entry name" value="ASL1"/>
</dbReference>
<organism evidence="3 4">
    <name type="scientific">Trichoderma arundinaceum</name>
    <dbReference type="NCBI Taxonomy" id="490622"/>
    <lineage>
        <taxon>Eukaryota</taxon>
        <taxon>Fungi</taxon>
        <taxon>Dikarya</taxon>
        <taxon>Ascomycota</taxon>
        <taxon>Pezizomycotina</taxon>
        <taxon>Sordariomycetes</taxon>
        <taxon>Hypocreomycetidae</taxon>
        <taxon>Hypocreales</taxon>
        <taxon>Hypocreaceae</taxon>
        <taxon>Trichoderma</taxon>
    </lineage>
</organism>
<dbReference type="PANTHER" id="PTHR34154">
    <property type="entry name" value="ALKALI-SENSITIVE LINKAGE PROTEIN 1"/>
    <property type="match status" value="1"/>
</dbReference>
<evidence type="ECO:0000313" key="3">
    <source>
        <dbReference type="EMBL" id="RFU76873.1"/>
    </source>
</evidence>
<dbReference type="EMBL" id="PXOA01000322">
    <property type="protein sequence ID" value="RFU76873.1"/>
    <property type="molecule type" value="Genomic_DNA"/>
</dbReference>
<name>A0A395NLX7_TRIAR</name>
<feature type="compositionally biased region" description="Low complexity" evidence="1">
    <location>
        <begin position="131"/>
        <end position="174"/>
    </location>
</feature>
<dbReference type="GO" id="GO:0016787">
    <property type="term" value="F:hydrolase activity"/>
    <property type="evidence" value="ECO:0007669"/>
    <property type="project" value="UniProtKB-KW"/>
</dbReference>
<gene>
    <name evidence="3" type="ORF">TARUN_5366</name>
</gene>
<protein>
    <submittedName>
        <fullName evidence="3">Glycoside hydrolase</fullName>
    </submittedName>
</protein>
<feature type="domain" description="Asl1-like glycosyl hydrolase catalytic" evidence="2">
    <location>
        <begin position="210"/>
        <end position="440"/>
    </location>
</feature>
<proteinExistence type="predicted"/>
<evidence type="ECO:0000256" key="1">
    <source>
        <dbReference type="SAM" id="MobiDB-lite"/>
    </source>
</evidence>
<dbReference type="Pfam" id="PF11790">
    <property type="entry name" value="Glyco_hydro_cc"/>
    <property type="match status" value="1"/>
</dbReference>
<evidence type="ECO:0000313" key="4">
    <source>
        <dbReference type="Proteomes" id="UP000266272"/>
    </source>
</evidence>
<evidence type="ECO:0000259" key="2">
    <source>
        <dbReference type="Pfam" id="PF11790"/>
    </source>
</evidence>
<dbReference type="Proteomes" id="UP000266272">
    <property type="component" value="Unassembled WGS sequence"/>
</dbReference>
<dbReference type="OrthoDB" id="43654at2759"/>
<dbReference type="InterPro" id="IPR024655">
    <property type="entry name" value="Asl1_glyco_hydro_catalytic"/>
</dbReference>
<comment type="caution">
    <text evidence="3">The sequence shown here is derived from an EMBL/GenBank/DDBJ whole genome shotgun (WGS) entry which is preliminary data.</text>
</comment>
<reference evidence="3 4" key="1">
    <citation type="journal article" date="2018" name="PLoS Pathog.">
        <title>Evolution of structural diversity of trichothecenes, a family of toxins produced by plant pathogenic and entomopathogenic fungi.</title>
        <authorList>
            <person name="Proctor R.H."/>
            <person name="McCormick S.P."/>
            <person name="Kim H.S."/>
            <person name="Cardoza R.E."/>
            <person name="Stanley A.M."/>
            <person name="Lindo L."/>
            <person name="Kelly A."/>
            <person name="Brown D.W."/>
            <person name="Lee T."/>
            <person name="Vaughan M.M."/>
            <person name="Alexander N.J."/>
            <person name="Busman M."/>
            <person name="Gutierrez S."/>
        </authorList>
    </citation>
    <scope>NUCLEOTIDE SEQUENCE [LARGE SCALE GENOMIC DNA]</scope>
    <source>
        <strain evidence="3 4">IBT 40837</strain>
    </source>
</reference>
<sequence>MYKAVALTSIAALAGQTMAFNAHRHQHQVDKRAMETDWTTVYETVYVTVDPPASTPAAAKPTGFGAEDVPSPVGNAAAGTHVGAGSSAPTVVVASSVPAASSPAAPATQATTLATAVRQSSAAPIETSIAPALPSSAPESSSQQAPPTTAAPQPTSEEATPTPTPTPVESSSSQAPPPPSSTSAPAPSATPSKPASPPPSSGGAFPGKRGMAYNDGTLANLFGAASDKIGWAYNWGFWPSGIDTSKYSYVPTLWSPAPDHSNGFDEQAEAALASGSKAIFSFNECDIASQANMSPADAASAHAQWLNKYSGRALIGAPSVSNSGAQGQGLSWLQSFVDACSSLPGGCAYDFCNVHWYSPASAVDTLFSHLEGASKICGGKPVVLTEFAPAGSDDEINSFLQDVLPKLDALDYVIGYSYFMVGTGSLLSSATSLSSYGNTYATA</sequence>
<feature type="region of interest" description="Disordered" evidence="1">
    <location>
        <begin position="131"/>
        <end position="208"/>
    </location>
</feature>
<accession>A0A395NLX7</accession>
<dbReference type="GO" id="GO:0071966">
    <property type="term" value="P:fungal-type cell wall polysaccharide metabolic process"/>
    <property type="evidence" value="ECO:0007669"/>
    <property type="project" value="TreeGrafter"/>
</dbReference>
<dbReference type="GO" id="GO:0009277">
    <property type="term" value="C:fungal-type cell wall"/>
    <property type="evidence" value="ECO:0007669"/>
    <property type="project" value="TreeGrafter"/>
</dbReference>
<dbReference type="InterPro" id="IPR017853">
    <property type="entry name" value="GH"/>
</dbReference>
<dbReference type="AlphaFoldDB" id="A0A395NLX7"/>
<keyword evidence="3" id="KW-0378">Hydrolase</keyword>
<dbReference type="PANTHER" id="PTHR34154:SF13">
    <property type="entry name" value="ASL1-LIKE GLYCOSYL HYDROLASE CATALYTIC DOMAIN-CONTAINING PROTEIN"/>
    <property type="match status" value="1"/>
</dbReference>
<dbReference type="SUPFAM" id="SSF51445">
    <property type="entry name" value="(Trans)glycosidases"/>
    <property type="match status" value="1"/>
</dbReference>
<feature type="compositionally biased region" description="Low complexity" evidence="1">
    <location>
        <begin position="181"/>
        <end position="193"/>
    </location>
</feature>
<dbReference type="Gene3D" id="3.20.20.80">
    <property type="entry name" value="Glycosidases"/>
    <property type="match status" value="1"/>
</dbReference>
<dbReference type="STRING" id="490622.A0A395NLX7"/>
<keyword evidence="4" id="KW-1185">Reference proteome</keyword>